<evidence type="ECO:0000256" key="7">
    <source>
        <dbReference type="ARBA" id="ARBA00022670"/>
    </source>
</evidence>
<feature type="binding site" evidence="14">
    <location>
        <position position="292"/>
    </location>
    <ligand>
        <name>Zn(2+)</name>
        <dbReference type="ChEBI" id="CHEBI:29105"/>
        <note>catalytic</note>
    </ligand>
</feature>
<dbReference type="Gene3D" id="3.30.2010.30">
    <property type="match status" value="1"/>
</dbReference>
<feature type="binding site" evidence="14">
    <location>
        <position position="311"/>
    </location>
    <ligand>
        <name>Zn(2+)</name>
        <dbReference type="ChEBI" id="CHEBI:29105"/>
        <note>catalytic</note>
    </ligand>
</feature>
<dbReference type="Gene3D" id="1.25.40.320">
    <property type="entry name" value="Peptidase M1, leukotriene A4 hydrolase/aminopeptidase C-terminal domain"/>
    <property type="match status" value="1"/>
</dbReference>
<sequence length="587" mass="65710">MRAMARRDPHSYSDDTQPETERLTWKARVDFTERRLHAQATLTLKEASAGPLDLDTRDLEVDAVVDGEGQPLRFLLSPPEPILGSRLRVELRPGVKQLTVHYRTSPQASALQWLTPAQTAGGKAPYLFSQCQAIHARAVVPLQDTPRLRIRYEAELTVPRELRGVMAAGFLGRDERGDVAVERYEMPQPIPPYLLAFAVGNLASKELGPRSRVWAEPEVLERAAAEFSDVDAMLRAAESLFGPYDWERFDLLTMPPSFPYGGMENPRLTFLTPTLLAGDKSLVSVVAHELAHSWTGNLVTNATAEHFWLNEGFTVFAERRIIEALYGADVAALHATLGRRALEAAVQHFKAHPQLTALRTHLTGVDPDEAFSQVPYEKGYLLLRALEDAVGRSAFDTFLRAYLDAHRFQALTTEEFTDFVEKHLPGALQKVDADAYLHQPGIPGGAPGAHSERLERMTRLKGQVPSAEDVKDWTPAEWQLFIEWLPHTTSREVLRQFDERFHLTDSRNTEVLASWLTVAIKAGWEPALGRTDTFLGEVGRMKYLKPLYGALVSSAEGKARAKQLFQRYAERYHPIAQAAVEGILQRA</sequence>
<dbReference type="GO" id="GO:0006508">
    <property type="term" value="P:proteolysis"/>
    <property type="evidence" value="ECO:0007669"/>
    <property type="project" value="UniProtKB-KW"/>
</dbReference>
<dbReference type="GO" id="GO:0008237">
    <property type="term" value="F:metallopeptidase activity"/>
    <property type="evidence" value="ECO:0007669"/>
    <property type="project" value="UniProtKB-KW"/>
</dbReference>
<dbReference type="SUPFAM" id="SSF55486">
    <property type="entry name" value="Metalloproteases ('zincins'), catalytic domain"/>
    <property type="match status" value="1"/>
</dbReference>
<dbReference type="EMBL" id="CP022163">
    <property type="protein sequence ID" value="ATB32149.1"/>
    <property type="molecule type" value="Genomic_DNA"/>
</dbReference>
<feature type="domain" description="Peptidase M1 leukotriene A4 hydrolase/aminopeptidase C-terminal" evidence="16">
    <location>
        <begin position="446"/>
        <end position="584"/>
    </location>
</feature>
<feature type="binding site" evidence="13">
    <location>
        <begin position="540"/>
        <end position="542"/>
    </location>
    <ligand>
        <name>a peptide</name>
        <dbReference type="ChEBI" id="CHEBI:60466"/>
    </ligand>
</feature>
<dbReference type="Pfam" id="PF09127">
    <property type="entry name" value="Leuk-A4-hydro_C"/>
    <property type="match status" value="1"/>
</dbReference>
<evidence type="ECO:0000256" key="3">
    <source>
        <dbReference type="ARBA" id="ARBA00010136"/>
    </source>
</evidence>
<name>A0A250IK43_9BACT</name>
<dbReference type="Proteomes" id="UP000217289">
    <property type="component" value="Chromosome"/>
</dbReference>
<comment type="cofactor">
    <cofactor evidence="14">
        <name>Zn(2+)</name>
        <dbReference type="ChEBI" id="CHEBI:29105"/>
    </cofactor>
    <text evidence="14">Binds 1 zinc ion per subunit.</text>
</comment>
<comment type="catalytic activity">
    <reaction evidence="1">
        <text>Release of an N-terminal amino acid, Xaa-|-Yaa- from a peptide, amide or arylamide. Xaa is preferably Ala, but may be most amino acids including Pro (slow action). When a terminal hydrophobic residue is followed by a prolyl residue, the two may be released as an intact Xaa-Pro dipeptide.</text>
        <dbReference type="EC" id="3.4.11.2"/>
    </reaction>
</comment>
<feature type="active site" description="Proton acceptor" evidence="12">
    <location>
        <position position="289"/>
    </location>
</feature>
<keyword evidence="7" id="KW-0645">Protease</keyword>
<evidence type="ECO:0000256" key="5">
    <source>
        <dbReference type="ARBA" id="ARBA00015611"/>
    </source>
</evidence>
<dbReference type="InterPro" id="IPR014782">
    <property type="entry name" value="Peptidase_M1_dom"/>
</dbReference>
<gene>
    <name evidence="17" type="ORF">MEBOL_005625</name>
</gene>
<dbReference type="GO" id="GO:0016285">
    <property type="term" value="F:alanyl aminopeptidase activity"/>
    <property type="evidence" value="ECO:0007669"/>
    <property type="project" value="UniProtKB-EC"/>
</dbReference>
<evidence type="ECO:0000256" key="6">
    <source>
        <dbReference type="ARBA" id="ARBA00022490"/>
    </source>
</evidence>
<dbReference type="InterPro" id="IPR001930">
    <property type="entry name" value="Peptidase_M1"/>
</dbReference>
<dbReference type="PANTHER" id="PTHR45726">
    <property type="entry name" value="LEUKOTRIENE A-4 HYDROLASE"/>
    <property type="match status" value="1"/>
</dbReference>
<dbReference type="InterPro" id="IPR045357">
    <property type="entry name" value="Aminopeptidase_N-like_N"/>
</dbReference>
<evidence type="ECO:0000313" key="17">
    <source>
        <dbReference type="EMBL" id="ATB32149.1"/>
    </source>
</evidence>
<dbReference type="InterPro" id="IPR027268">
    <property type="entry name" value="Peptidase_M4/M1_CTD_sf"/>
</dbReference>
<dbReference type="Gene3D" id="2.60.40.1730">
    <property type="entry name" value="tricorn interacting facor f3 domain"/>
    <property type="match status" value="1"/>
</dbReference>
<comment type="subcellular location">
    <subcellularLocation>
        <location evidence="2">Cytoplasm</location>
    </subcellularLocation>
</comment>
<evidence type="ECO:0000256" key="11">
    <source>
        <dbReference type="ARBA" id="ARBA00023049"/>
    </source>
</evidence>
<evidence type="ECO:0000256" key="15">
    <source>
        <dbReference type="SAM" id="MobiDB-lite"/>
    </source>
</evidence>
<dbReference type="Pfam" id="PF01433">
    <property type="entry name" value="Peptidase_M1"/>
    <property type="match status" value="1"/>
</dbReference>
<keyword evidence="11" id="KW-0482">Metalloprotease</keyword>
<feature type="binding site" evidence="14">
    <location>
        <position position="288"/>
    </location>
    <ligand>
        <name>Zn(2+)</name>
        <dbReference type="ChEBI" id="CHEBI:29105"/>
        <note>catalytic</note>
    </ligand>
</feature>
<evidence type="ECO:0000256" key="13">
    <source>
        <dbReference type="PIRSR" id="PIRSR634015-2"/>
    </source>
</evidence>
<dbReference type="KEGG" id="mbd:MEBOL_005625"/>
<dbReference type="PRINTS" id="PR00756">
    <property type="entry name" value="ALADIPTASE"/>
</dbReference>
<evidence type="ECO:0000313" key="18">
    <source>
        <dbReference type="Proteomes" id="UP000217289"/>
    </source>
</evidence>
<keyword evidence="6" id="KW-0963">Cytoplasm</keyword>
<dbReference type="InterPro" id="IPR016024">
    <property type="entry name" value="ARM-type_fold"/>
</dbReference>
<dbReference type="GO" id="GO:0008270">
    <property type="term" value="F:zinc ion binding"/>
    <property type="evidence" value="ECO:0007669"/>
    <property type="project" value="InterPro"/>
</dbReference>
<dbReference type="InterPro" id="IPR034015">
    <property type="entry name" value="M1_LTA4H"/>
</dbReference>
<dbReference type="CDD" id="cd09599">
    <property type="entry name" value="M1_LTA4H"/>
    <property type="match status" value="1"/>
</dbReference>
<dbReference type="InterPro" id="IPR042097">
    <property type="entry name" value="Aminopeptidase_N-like_N_sf"/>
</dbReference>
<evidence type="ECO:0000256" key="10">
    <source>
        <dbReference type="ARBA" id="ARBA00022833"/>
    </source>
</evidence>
<dbReference type="SMART" id="SM01263">
    <property type="entry name" value="Leuk-A4-hydro_C"/>
    <property type="match status" value="1"/>
</dbReference>
<keyword evidence="9" id="KW-0378">Hydrolase</keyword>
<evidence type="ECO:0000256" key="14">
    <source>
        <dbReference type="PIRSR" id="PIRSR634015-3"/>
    </source>
</evidence>
<reference evidence="17 18" key="1">
    <citation type="submission" date="2017-06" db="EMBL/GenBank/DDBJ databases">
        <authorList>
            <person name="Kim H.J."/>
            <person name="Triplett B.A."/>
        </authorList>
    </citation>
    <scope>NUCLEOTIDE SEQUENCE [LARGE SCALE GENOMIC DNA]</scope>
    <source>
        <strain evidence="17 18">DSM 14713</strain>
    </source>
</reference>
<evidence type="ECO:0000256" key="2">
    <source>
        <dbReference type="ARBA" id="ARBA00004496"/>
    </source>
</evidence>
<dbReference type="InterPro" id="IPR038502">
    <property type="entry name" value="M1_LTA-4_hydro/amino_C_sf"/>
</dbReference>
<accession>A0A250IK43</accession>
<feature type="region of interest" description="Disordered" evidence="15">
    <location>
        <begin position="1"/>
        <end position="21"/>
    </location>
</feature>
<feature type="binding site" evidence="13">
    <location>
        <begin position="259"/>
        <end position="264"/>
    </location>
    <ligand>
        <name>a peptide</name>
        <dbReference type="ChEBI" id="CHEBI:60466"/>
    </ligand>
</feature>
<keyword evidence="10 14" id="KW-0862">Zinc</keyword>
<dbReference type="Pfam" id="PF17900">
    <property type="entry name" value="Peptidase_M1_N"/>
    <property type="match status" value="1"/>
</dbReference>
<feature type="active site" description="Proton donor" evidence="12">
    <location>
        <position position="376"/>
    </location>
</feature>
<evidence type="ECO:0000256" key="4">
    <source>
        <dbReference type="ARBA" id="ARBA00012564"/>
    </source>
</evidence>
<dbReference type="AlphaFoldDB" id="A0A250IK43"/>
<evidence type="ECO:0000256" key="1">
    <source>
        <dbReference type="ARBA" id="ARBA00000098"/>
    </source>
</evidence>
<proteinExistence type="inferred from homology"/>
<keyword evidence="8 14" id="KW-0479">Metal-binding</keyword>
<evidence type="ECO:0000256" key="9">
    <source>
        <dbReference type="ARBA" id="ARBA00022801"/>
    </source>
</evidence>
<dbReference type="Gene3D" id="1.10.390.10">
    <property type="entry name" value="Neutral Protease Domain 2"/>
    <property type="match status" value="1"/>
</dbReference>
<dbReference type="FunFam" id="3.30.2010.30:FF:000001">
    <property type="entry name" value="Leukotriene A(4) hydrolase"/>
    <property type="match status" value="1"/>
</dbReference>
<evidence type="ECO:0000259" key="16">
    <source>
        <dbReference type="SMART" id="SM01263"/>
    </source>
</evidence>
<dbReference type="InterPro" id="IPR015211">
    <property type="entry name" value="Peptidase_M1_C"/>
</dbReference>
<evidence type="ECO:0000256" key="12">
    <source>
        <dbReference type="PIRSR" id="PIRSR634015-1"/>
    </source>
</evidence>
<dbReference type="GO" id="GO:0005829">
    <property type="term" value="C:cytosol"/>
    <property type="evidence" value="ECO:0007669"/>
    <property type="project" value="TreeGrafter"/>
</dbReference>
<dbReference type="EC" id="3.4.11.2" evidence="4"/>
<protein>
    <recommendedName>
        <fullName evidence="5">Aminopeptidase N</fullName>
        <ecNumber evidence="4">3.4.11.2</ecNumber>
    </recommendedName>
</protein>
<comment type="similarity">
    <text evidence="3">Belongs to the peptidase M1 family.</text>
</comment>
<dbReference type="SUPFAM" id="SSF63737">
    <property type="entry name" value="Leukotriene A4 hydrolase N-terminal domain"/>
    <property type="match status" value="1"/>
</dbReference>
<feature type="binding site" evidence="13">
    <location>
        <begin position="130"/>
        <end position="132"/>
    </location>
    <ligand>
        <name>a peptide</name>
        <dbReference type="ChEBI" id="CHEBI:60466"/>
    </ligand>
</feature>
<evidence type="ECO:0000256" key="8">
    <source>
        <dbReference type="ARBA" id="ARBA00022723"/>
    </source>
</evidence>
<dbReference type="PANTHER" id="PTHR45726:SF3">
    <property type="entry name" value="LEUKOTRIENE A-4 HYDROLASE"/>
    <property type="match status" value="1"/>
</dbReference>
<dbReference type="InterPro" id="IPR049980">
    <property type="entry name" value="LTA4H_cat"/>
</dbReference>
<dbReference type="SUPFAM" id="SSF48371">
    <property type="entry name" value="ARM repeat"/>
    <property type="match status" value="1"/>
</dbReference>
<organism evidence="17 18">
    <name type="scientific">Melittangium boletus DSM 14713</name>
    <dbReference type="NCBI Taxonomy" id="1294270"/>
    <lineage>
        <taxon>Bacteria</taxon>
        <taxon>Pseudomonadati</taxon>
        <taxon>Myxococcota</taxon>
        <taxon>Myxococcia</taxon>
        <taxon>Myxococcales</taxon>
        <taxon>Cystobacterineae</taxon>
        <taxon>Archangiaceae</taxon>
        <taxon>Melittangium</taxon>
    </lineage>
</organism>
<keyword evidence="18" id="KW-1185">Reference proteome</keyword>